<evidence type="ECO:0000256" key="1">
    <source>
        <dbReference type="ARBA" id="ARBA00004173"/>
    </source>
</evidence>
<name>A0A423U2P8_PENVA</name>
<dbReference type="AlphaFoldDB" id="A0A423U2P8"/>
<dbReference type="EMBL" id="QCYY01000753">
    <property type="protein sequence ID" value="ROT82997.1"/>
    <property type="molecule type" value="Genomic_DNA"/>
</dbReference>
<comment type="similarity">
    <text evidence="2">Belongs to the mitochondrion-specific ribosomal protein mL42 family.</text>
</comment>
<evidence type="ECO:0000256" key="2">
    <source>
        <dbReference type="ARBA" id="ARBA00005556"/>
    </source>
</evidence>
<gene>
    <name evidence="9" type="ORF">C7M84_023826</name>
</gene>
<accession>A0A423U2P8</accession>
<organism evidence="9 10">
    <name type="scientific">Penaeus vannamei</name>
    <name type="common">Whiteleg shrimp</name>
    <name type="synonym">Litopenaeus vannamei</name>
    <dbReference type="NCBI Taxonomy" id="6689"/>
    <lineage>
        <taxon>Eukaryota</taxon>
        <taxon>Metazoa</taxon>
        <taxon>Ecdysozoa</taxon>
        <taxon>Arthropoda</taxon>
        <taxon>Crustacea</taxon>
        <taxon>Multicrustacea</taxon>
        <taxon>Malacostraca</taxon>
        <taxon>Eumalacostraca</taxon>
        <taxon>Eucarida</taxon>
        <taxon>Decapoda</taxon>
        <taxon>Dendrobranchiata</taxon>
        <taxon>Penaeoidea</taxon>
        <taxon>Penaeidae</taxon>
        <taxon>Penaeus</taxon>
    </lineage>
</organism>
<dbReference type="InterPro" id="IPR019346">
    <property type="entry name" value="Ribosomal_mL42"/>
</dbReference>
<evidence type="ECO:0000313" key="10">
    <source>
        <dbReference type="Proteomes" id="UP000283509"/>
    </source>
</evidence>
<dbReference type="STRING" id="6689.A0A423U2P8"/>
<keyword evidence="10" id="KW-1185">Reference proteome</keyword>
<evidence type="ECO:0000256" key="7">
    <source>
        <dbReference type="ARBA" id="ARBA00035189"/>
    </source>
</evidence>
<dbReference type="Pfam" id="PF10210">
    <property type="entry name" value="MRP-S32"/>
    <property type="match status" value="1"/>
</dbReference>
<dbReference type="PANTHER" id="PTHR13450">
    <property type="entry name" value="MITOCHONDRIAL 39S RIBOSOMAL PROTEIN L42"/>
    <property type="match status" value="1"/>
</dbReference>
<keyword evidence="6" id="KW-0687">Ribonucleoprotein</keyword>
<reference evidence="9 10" key="2">
    <citation type="submission" date="2019-01" db="EMBL/GenBank/DDBJ databases">
        <title>The decoding of complex shrimp genome reveals the adaptation for benthos swimmer, frequently molting mechanism and breeding impact on genome.</title>
        <authorList>
            <person name="Sun Y."/>
            <person name="Gao Y."/>
            <person name="Yu Y."/>
        </authorList>
    </citation>
    <scope>NUCLEOTIDE SEQUENCE [LARGE SCALE GENOMIC DNA]</scope>
    <source>
        <tissue evidence="9">Muscle</tissue>
    </source>
</reference>
<keyword evidence="3" id="KW-0809">Transit peptide</keyword>
<keyword evidence="4 9" id="KW-0689">Ribosomal protein</keyword>
<dbReference type="PANTHER" id="PTHR13450:SF4">
    <property type="entry name" value="LARGE RIBOSOMAL SUBUNIT PROTEIN ML42"/>
    <property type="match status" value="1"/>
</dbReference>
<proteinExistence type="inferred from homology"/>
<comment type="caution">
    <text evidence="9">The sequence shown here is derived from an EMBL/GenBank/DDBJ whole genome shotgun (WGS) entry which is preliminary data.</text>
</comment>
<protein>
    <recommendedName>
        <fullName evidence="7">Large ribosomal subunit protein mL42</fullName>
    </recommendedName>
</protein>
<reference evidence="9 10" key="1">
    <citation type="submission" date="2018-04" db="EMBL/GenBank/DDBJ databases">
        <authorList>
            <person name="Zhang X."/>
            <person name="Yuan J."/>
            <person name="Li F."/>
            <person name="Xiang J."/>
        </authorList>
    </citation>
    <scope>NUCLEOTIDE SEQUENCE [LARGE SCALE GENOMIC DNA]</scope>
    <source>
        <tissue evidence="9">Muscle</tissue>
    </source>
</reference>
<dbReference type="OrthoDB" id="1107506at2759"/>
<dbReference type="GO" id="GO:0005762">
    <property type="term" value="C:mitochondrial large ribosomal subunit"/>
    <property type="evidence" value="ECO:0007669"/>
    <property type="project" value="TreeGrafter"/>
</dbReference>
<evidence type="ECO:0000256" key="6">
    <source>
        <dbReference type="ARBA" id="ARBA00023274"/>
    </source>
</evidence>
<evidence type="ECO:0000313" key="9">
    <source>
        <dbReference type="EMBL" id="ROT82997.1"/>
    </source>
</evidence>
<feature type="region of interest" description="Disordered" evidence="8">
    <location>
        <begin position="109"/>
        <end position="132"/>
    </location>
</feature>
<keyword evidence="5" id="KW-0496">Mitochondrion</keyword>
<comment type="subcellular location">
    <subcellularLocation>
        <location evidence="1">Mitochondrion</location>
    </subcellularLocation>
</comment>
<dbReference type="Proteomes" id="UP000283509">
    <property type="component" value="Unassembled WGS sequence"/>
</dbReference>
<evidence type="ECO:0000256" key="8">
    <source>
        <dbReference type="SAM" id="MobiDB-lite"/>
    </source>
</evidence>
<sequence length="132" mass="15534">MALFSSRTTIFKALFANAEKLLISNSCRQMSNTNGREEAVVVTDDGSTIVCWHPEPKVPYHMTRPLPETAEESDSVLKVQNKKELKQLFRRQHPFFINKELRELTFTTKHPWYPRPGKRFTKKQPPRDREYL</sequence>
<evidence type="ECO:0000256" key="3">
    <source>
        <dbReference type="ARBA" id="ARBA00022946"/>
    </source>
</evidence>
<evidence type="ECO:0000256" key="5">
    <source>
        <dbReference type="ARBA" id="ARBA00023128"/>
    </source>
</evidence>
<evidence type="ECO:0000256" key="4">
    <source>
        <dbReference type="ARBA" id="ARBA00022980"/>
    </source>
</evidence>